<organism evidence="1 2">
    <name type="scientific">Schizopora paradoxa</name>
    <dbReference type="NCBI Taxonomy" id="27342"/>
    <lineage>
        <taxon>Eukaryota</taxon>
        <taxon>Fungi</taxon>
        <taxon>Dikarya</taxon>
        <taxon>Basidiomycota</taxon>
        <taxon>Agaricomycotina</taxon>
        <taxon>Agaricomycetes</taxon>
        <taxon>Hymenochaetales</taxon>
        <taxon>Schizoporaceae</taxon>
        <taxon>Schizopora</taxon>
    </lineage>
</organism>
<proteinExistence type="predicted"/>
<sequence length="156" mass="18361">MKRNTYIHHIVLEKALIQSKQDVENVRPLFDDYRTPLDEADVRRKHASSTSLWRTFREDYTFKEKRDGTVTFLSEDAGVGLLMKVECVCTSTRISKLLYVKTERFYSARYFSVRQRRRAGSVSKYAKIYVQIFLAVWAQARIKRSATVCNFEAREC</sequence>
<dbReference type="AlphaFoldDB" id="A0A0H2RG78"/>
<gene>
    <name evidence="1" type="ORF">SCHPADRAFT_892039</name>
</gene>
<evidence type="ECO:0000313" key="2">
    <source>
        <dbReference type="Proteomes" id="UP000053477"/>
    </source>
</evidence>
<dbReference type="Proteomes" id="UP000053477">
    <property type="component" value="Unassembled WGS sequence"/>
</dbReference>
<protein>
    <submittedName>
        <fullName evidence="1">Uncharacterized protein</fullName>
    </submittedName>
</protein>
<name>A0A0H2RG78_9AGAM</name>
<keyword evidence="2" id="KW-1185">Reference proteome</keyword>
<reference evidence="1 2" key="1">
    <citation type="submission" date="2015-04" db="EMBL/GenBank/DDBJ databases">
        <title>Complete genome sequence of Schizopora paradoxa KUC8140, a cosmopolitan wood degrader in East Asia.</title>
        <authorList>
            <consortium name="DOE Joint Genome Institute"/>
            <person name="Min B."/>
            <person name="Park H."/>
            <person name="Jang Y."/>
            <person name="Kim J.-J."/>
            <person name="Kim K.H."/>
            <person name="Pangilinan J."/>
            <person name="Lipzen A."/>
            <person name="Riley R."/>
            <person name="Grigoriev I.V."/>
            <person name="Spatafora J.W."/>
            <person name="Choi I.-G."/>
        </authorList>
    </citation>
    <scope>NUCLEOTIDE SEQUENCE [LARGE SCALE GENOMIC DNA]</scope>
    <source>
        <strain evidence="1 2">KUC8140</strain>
    </source>
</reference>
<dbReference type="EMBL" id="KQ086015">
    <property type="protein sequence ID" value="KLO10854.1"/>
    <property type="molecule type" value="Genomic_DNA"/>
</dbReference>
<dbReference type="InParanoid" id="A0A0H2RG78"/>
<evidence type="ECO:0000313" key="1">
    <source>
        <dbReference type="EMBL" id="KLO10854.1"/>
    </source>
</evidence>
<accession>A0A0H2RG78</accession>